<keyword evidence="2" id="KW-0812">Transmembrane</keyword>
<comment type="caution">
    <text evidence="6">The sequence shown here is derived from an EMBL/GenBank/DDBJ whole genome shotgun (WGS) entry which is preliminary data.</text>
</comment>
<dbReference type="STRING" id="1685378.AVO44_10475"/>
<feature type="compositionally biased region" description="Polar residues" evidence="5">
    <location>
        <begin position="92"/>
        <end position="107"/>
    </location>
</feature>
<sequence>MIRGSVIVAGFAALLSLLLHLMGLSLTAPRLAGQPTASGAPDKVELGSSFEDLVDAVAEPVEPQPVEAPEPPVDEPPEPAEIPTSEVHVASDNPQRTFAPDTGTSEVLQPVAPEPVEADAPESEDTTDGDQSASDDADETPPETAEAVEPPEGNPEVTEPVNEVPVASQPAETEQLAALPDPTDETVPSVVPVVPLESETEEAEIAATPVEPVPDTSENTESSELAVTSSIRPPLSDRPSQPDRQGTLNRARDFSALRFPSREIESPLTTYRRRGVDTFTSGDSGTRSGGRGPGNSDRTNYAGRVLVHLNRAPIVYTAARGFAKVFFEINPDGTLAWVDVVDSNGTPDVERAAKAQVRAASPFPKPPGGVSRKLSFVYSSN</sequence>
<proteinExistence type="predicted"/>
<dbReference type="AlphaFoldDB" id="A0A0X3TUT5"/>
<evidence type="ECO:0000256" key="1">
    <source>
        <dbReference type="ARBA" id="ARBA00004167"/>
    </source>
</evidence>
<feature type="compositionally biased region" description="Basic and acidic residues" evidence="5">
    <location>
        <begin position="250"/>
        <end position="265"/>
    </location>
</feature>
<feature type="compositionally biased region" description="Polar residues" evidence="5">
    <location>
        <begin position="238"/>
        <end position="248"/>
    </location>
</feature>
<evidence type="ECO:0000256" key="3">
    <source>
        <dbReference type="ARBA" id="ARBA00022989"/>
    </source>
</evidence>
<reference evidence="7" key="1">
    <citation type="submission" date="2015-12" db="EMBL/GenBank/DDBJ databases">
        <authorList>
            <person name="Zhang G."/>
            <person name="Stingl U."/>
        </authorList>
    </citation>
    <scope>NUCLEOTIDE SEQUENCE [LARGE SCALE GENOMIC DNA]</scope>
    <source>
        <strain evidence="7">ZGT108</strain>
    </source>
</reference>
<dbReference type="GO" id="GO:0016020">
    <property type="term" value="C:membrane"/>
    <property type="evidence" value="ECO:0007669"/>
    <property type="project" value="UniProtKB-SubCell"/>
</dbReference>
<organism evidence="6 7">
    <name type="scientific">Ruegeria profundi</name>
    <dbReference type="NCBI Taxonomy" id="1685378"/>
    <lineage>
        <taxon>Bacteria</taxon>
        <taxon>Pseudomonadati</taxon>
        <taxon>Pseudomonadota</taxon>
        <taxon>Alphaproteobacteria</taxon>
        <taxon>Rhodobacterales</taxon>
        <taxon>Roseobacteraceae</taxon>
        <taxon>Ruegeria</taxon>
    </lineage>
</organism>
<dbReference type="OrthoDB" id="7930032at2"/>
<dbReference type="RefSeq" id="WP_068336499.1">
    <property type="nucleotide sequence ID" value="NZ_LQBP01000005.1"/>
</dbReference>
<feature type="compositionally biased region" description="Low complexity" evidence="5">
    <location>
        <begin position="185"/>
        <end position="197"/>
    </location>
</feature>
<feature type="compositionally biased region" description="Low complexity" evidence="5">
    <location>
        <begin position="277"/>
        <end position="286"/>
    </location>
</feature>
<feature type="compositionally biased region" description="Acidic residues" evidence="5">
    <location>
        <begin position="116"/>
        <end position="141"/>
    </location>
</feature>
<dbReference type="Pfam" id="PF13103">
    <property type="entry name" value="TonB_2"/>
    <property type="match status" value="1"/>
</dbReference>
<feature type="compositionally biased region" description="Low complexity" evidence="5">
    <location>
        <begin position="205"/>
        <end position="214"/>
    </location>
</feature>
<accession>A0A0X3TUT5</accession>
<evidence type="ECO:0000256" key="5">
    <source>
        <dbReference type="SAM" id="MobiDB-lite"/>
    </source>
</evidence>
<dbReference type="NCBIfam" id="TIGR01352">
    <property type="entry name" value="tonB_Cterm"/>
    <property type="match status" value="1"/>
</dbReference>
<dbReference type="SUPFAM" id="SSF74653">
    <property type="entry name" value="TolA/TonB C-terminal domain"/>
    <property type="match status" value="1"/>
</dbReference>
<keyword evidence="3" id="KW-1133">Transmembrane helix</keyword>
<gene>
    <name evidence="6" type="ORF">AVO44_10475</name>
</gene>
<keyword evidence="7" id="KW-1185">Reference proteome</keyword>
<feature type="compositionally biased region" description="Polar residues" evidence="5">
    <location>
        <begin position="216"/>
        <end position="231"/>
    </location>
</feature>
<evidence type="ECO:0000313" key="7">
    <source>
        <dbReference type="Proteomes" id="UP000053690"/>
    </source>
</evidence>
<name>A0A0X3TUT5_9RHOB</name>
<dbReference type="InterPro" id="IPR006260">
    <property type="entry name" value="TonB/TolA_C"/>
</dbReference>
<dbReference type="Proteomes" id="UP000053690">
    <property type="component" value="Unassembled WGS sequence"/>
</dbReference>
<keyword evidence="4" id="KW-0472">Membrane</keyword>
<evidence type="ECO:0000313" key="6">
    <source>
        <dbReference type="EMBL" id="KUJ78811.1"/>
    </source>
</evidence>
<protein>
    <recommendedName>
        <fullName evidence="8">Energy transducer TonB</fullName>
    </recommendedName>
</protein>
<feature type="compositionally biased region" description="Low complexity" evidence="5">
    <location>
        <begin position="142"/>
        <end position="166"/>
    </location>
</feature>
<feature type="region of interest" description="Disordered" evidence="5">
    <location>
        <begin position="55"/>
        <end position="298"/>
    </location>
</feature>
<comment type="subcellular location">
    <subcellularLocation>
        <location evidence="1">Membrane</location>
        <topology evidence="1">Single-pass membrane protein</topology>
    </subcellularLocation>
</comment>
<evidence type="ECO:0000256" key="4">
    <source>
        <dbReference type="ARBA" id="ARBA00023136"/>
    </source>
</evidence>
<dbReference type="Gene3D" id="3.30.1150.10">
    <property type="match status" value="1"/>
</dbReference>
<evidence type="ECO:0008006" key="8">
    <source>
        <dbReference type="Google" id="ProtNLM"/>
    </source>
</evidence>
<feature type="compositionally biased region" description="Pro residues" evidence="5">
    <location>
        <begin position="62"/>
        <end position="71"/>
    </location>
</feature>
<dbReference type="EMBL" id="LQBP01000005">
    <property type="protein sequence ID" value="KUJ78811.1"/>
    <property type="molecule type" value="Genomic_DNA"/>
</dbReference>
<evidence type="ECO:0000256" key="2">
    <source>
        <dbReference type="ARBA" id="ARBA00022692"/>
    </source>
</evidence>